<evidence type="ECO:0000256" key="5">
    <source>
        <dbReference type="ARBA" id="ARBA00023065"/>
    </source>
</evidence>
<gene>
    <name evidence="11" type="ORF">MNBD_GAMMA15-1917</name>
</gene>
<evidence type="ECO:0000256" key="3">
    <source>
        <dbReference type="ARBA" id="ARBA00022692"/>
    </source>
</evidence>
<evidence type="ECO:0000256" key="7">
    <source>
        <dbReference type="ARBA" id="ARBA00023136"/>
    </source>
</evidence>
<dbReference type="Pfam" id="PF07715">
    <property type="entry name" value="Plug"/>
    <property type="match status" value="1"/>
</dbReference>
<dbReference type="PROSITE" id="PS52016">
    <property type="entry name" value="TONB_DEPENDENT_REC_3"/>
    <property type="match status" value="1"/>
</dbReference>
<keyword evidence="3" id="KW-0812">Transmembrane</keyword>
<dbReference type="Gene3D" id="2.40.170.20">
    <property type="entry name" value="TonB-dependent receptor, beta-barrel domain"/>
    <property type="match status" value="1"/>
</dbReference>
<feature type="domain" description="TonB-dependent receptor-like beta-barrel" evidence="9">
    <location>
        <begin position="218"/>
        <end position="585"/>
    </location>
</feature>
<dbReference type="Pfam" id="PF00593">
    <property type="entry name" value="TonB_dep_Rec_b-barrel"/>
    <property type="match status" value="1"/>
</dbReference>
<evidence type="ECO:0000256" key="8">
    <source>
        <dbReference type="ARBA" id="ARBA00023237"/>
    </source>
</evidence>
<keyword evidence="8" id="KW-0998">Cell outer membrane</keyword>
<dbReference type="InterPro" id="IPR037066">
    <property type="entry name" value="Plug_dom_sf"/>
</dbReference>
<comment type="subcellular location">
    <subcellularLocation>
        <location evidence="1">Cell outer membrane</location>
        <topology evidence="1">Multi-pass membrane protein</topology>
    </subcellularLocation>
</comment>
<dbReference type="GO" id="GO:0006811">
    <property type="term" value="P:monoatomic ion transport"/>
    <property type="evidence" value="ECO:0007669"/>
    <property type="project" value="UniProtKB-KW"/>
</dbReference>
<protein>
    <submittedName>
        <fullName evidence="11">Outer membrane vitamin B12 receptor BtuB</fullName>
    </submittedName>
</protein>
<dbReference type="PANTHER" id="PTHR30069:SF53">
    <property type="entry name" value="COLICIN I RECEPTOR-RELATED"/>
    <property type="match status" value="1"/>
</dbReference>
<accession>A0A3B0YEA6</accession>
<evidence type="ECO:0000256" key="4">
    <source>
        <dbReference type="ARBA" id="ARBA00022729"/>
    </source>
</evidence>
<dbReference type="GO" id="GO:0009279">
    <property type="term" value="C:cell outer membrane"/>
    <property type="evidence" value="ECO:0007669"/>
    <property type="project" value="UniProtKB-SubCell"/>
</dbReference>
<dbReference type="EMBL" id="UOFN01000046">
    <property type="protein sequence ID" value="VAW75100.1"/>
    <property type="molecule type" value="Genomic_DNA"/>
</dbReference>
<sequence>MPRANQFISTQLTCTTSALILATFFPLTQAFANEAVNGDTVVVTATRTAQTADESMASVQVIYRDEIERAQANDVADLLRFLAGVDIGRNGGPGQLTSVFIRGAESNQTLLLIDGVKVNTATDGAAAWQNIDPSLIDRIEVVRGPRSSLYGSEAIGGVVQIFTRKPTEGVSQGGNFGLGTNNTVRGGAHVAGTQGKFRGSAALSFQGTDGYQTLISASGDRGYNNTTLNVTFGADLGFVDVAFNTWAAHGKSEYYDFFSTPLDQNFSNRVSAFTLSATPTESWSSRLKLSFTEDRIDQNQSSDLANTERWAADWQNDLQLGEAQLLTLGAYVANENVDSLSFGTAINDDKNIAAIFGQDQITLGDASLLVAARYTDDEIFGDETTWNTTLGYRFTDNTSVYASAGTGFKAPSFFDLFGFGGNASLDPEKSTNYEVGVKHRINNGNRISVTAFQNEIDDLINYVDPDGFLGPIPGMNVNVDEARIRGIEVEYRYMFGNWSGYVSGVYQDPEDRATGEQLARRAKKSMTATLDYRIGPYQFGGRFLATGEREDSAFNNTVLGGYGVLDLNASKKINENLTVRGRLENAFDKDYQTAGGFKTQGRAVYLNLVFSGEGV</sequence>
<dbReference type="PANTHER" id="PTHR30069">
    <property type="entry name" value="TONB-DEPENDENT OUTER MEMBRANE RECEPTOR"/>
    <property type="match status" value="1"/>
</dbReference>
<dbReference type="InterPro" id="IPR010916">
    <property type="entry name" value="TonB_box_CS"/>
</dbReference>
<proteinExistence type="predicted"/>
<dbReference type="SUPFAM" id="SSF56935">
    <property type="entry name" value="Porins"/>
    <property type="match status" value="1"/>
</dbReference>
<evidence type="ECO:0000313" key="11">
    <source>
        <dbReference type="EMBL" id="VAW75100.1"/>
    </source>
</evidence>
<keyword evidence="11" id="KW-0675">Receptor</keyword>
<keyword evidence="4" id="KW-0732">Signal</keyword>
<evidence type="ECO:0000259" key="10">
    <source>
        <dbReference type="Pfam" id="PF07715"/>
    </source>
</evidence>
<feature type="domain" description="TonB-dependent receptor plug" evidence="10">
    <location>
        <begin position="53"/>
        <end position="158"/>
    </location>
</feature>
<keyword evidence="5" id="KW-0406">Ion transport</keyword>
<dbReference type="Gene3D" id="2.170.130.10">
    <property type="entry name" value="TonB-dependent receptor, plug domain"/>
    <property type="match status" value="1"/>
</dbReference>
<evidence type="ECO:0000256" key="1">
    <source>
        <dbReference type="ARBA" id="ARBA00004571"/>
    </source>
</evidence>
<dbReference type="GO" id="GO:0015889">
    <property type="term" value="P:cobalamin transport"/>
    <property type="evidence" value="ECO:0007669"/>
    <property type="project" value="TreeGrafter"/>
</dbReference>
<dbReference type="InterPro" id="IPR036942">
    <property type="entry name" value="Beta-barrel_TonB_sf"/>
</dbReference>
<dbReference type="InterPro" id="IPR012910">
    <property type="entry name" value="Plug_dom"/>
</dbReference>
<evidence type="ECO:0000256" key="2">
    <source>
        <dbReference type="ARBA" id="ARBA00022448"/>
    </source>
</evidence>
<evidence type="ECO:0000259" key="9">
    <source>
        <dbReference type="Pfam" id="PF00593"/>
    </source>
</evidence>
<keyword evidence="6" id="KW-0798">TonB box</keyword>
<reference evidence="11" key="1">
    <citation type="submission" date="2018-06" db="EMBL/GenBank/DDBJ databases">
        <authorList>
            <person name="Zhirakovskaya E."/>
        </authorList>
    </citation>
    <scope>NUCLEOTIDE SEQUENCE</scope>
</reference>
<dbReference type="PROSITE" id="PS00430">
    <property type="entry name" value="TONB_DEPENDENT_REC_1"/>
    <property type="match status" value="1"/>
</dbReference>
<keyword evidence="7" id="KW-0472">Membrane</keyword>
<name>A0A3B0YEA6_9ZZZZ</name>
<keyword evidence="2" id="KW-0813">Transport</keyword>
<dbReference type="InterPro" id="IPR000531">
    <property type="entry name" value="Beta-barrel_TonB"/>
</dbReference>
<dbReference type="AlphaFoldDB" id="A0A3B0YEA6"/>
<evidence type="ECO:0000256" key="6">
    <source>
        <dbReference type="ARBA" id="ARBA00023077"/>
    </source>
</evidence>
<dbReference type="CDD" id="cd01347">
    <property type="entry name" value="ligand_gated_channel"/>
    <property type="match status" value="1"/>
</dbReference>
<organism evidence="11">
    <name type="scientific">hydrothermal vent metagenome</name>
    <dbReference type="NCBI Taxonomy" id="652676"/>
    <lineage>
        <taxon>unclassified sequences</taxon>
        <taxon>metagenomes</taxon>
        <taxon>ecological metagenomes</taxon>
    </lineage>
</organism>
<dbReference type="InterPro" id="IPR039426">
    <property type="entry name" value="TonB-dep_rcpt-like"/>
</dbReference>